<dbReference type="SUPFAM" id="SSF56801">
    <property type="entry name" value="Acetyl-CoA synthetase-like"/>
    <property type="match status" value="1"/>
</dbReference>
<evidence type="ECO:0000313" key="7">
    <source>
        <dbReference type="Proteomes" id="UP000464657"/>
    </source>
</evidence>
<gene>
    <name evidence="6" type="primary">dhbF</name>
    <name evidence="6" type="ORF">IMCC3317_07800</name>
</gene>
<dbReference type="PANTHER" id="PTHR45527">
    <property type="entry name" value="NONRIBOSOMAL PEPTIDE SYNTHETASE"/>
    <property type="match status" value="1"/>
</dbReference>
<dbReference type="Gene3D" id="3.40.50.980">
    <property type="match status" value="2"/>
</dbReference>
<dbReference type="Proteomes" id="UP000464657">
    <property type="component" value="Chromosome"/>
</dbReference>
<dbReference type="InterPro" id="IPR000873">
    <property type="entry name" value="AMP-dep_synth/lig_dom"/>
</dbReference>
<reference evidence="6 7" key="1">
    <citation type="journal article" date="2013" name="Int. J. Syst. Evol. Microbiol.">
        <title>Kordia antarctica sp. nov., isolated from Antarctic seawater.</title>
        <authorList>
            <person name="Baek K."/>
            <person name="Choi A."/>
            <person name="Kang I."/>
            <person name="Lee K."/>
            <person name="Cho J.C."/>
        </authorList>
    </citation>
    <scope>NUCLEOTIDE SEQUENCE [LARGE SCALE GENOMIC DNA]</scope>
    <source>
        <strain evidence="6 7">IMCC3317</strain>
    </source>
</reference>
<dbReference type="InterPro" id="IPR001242">
    <property type="entry name" value="Condensation_dom"/>
</dbReference>
<dbReference type="InterPro" id="IPR006162">
    <property type="entry name" value="Ppantetheine_attach_site"/>
</dbReference>
<dbReference type="InterPro" id="IPR025110">
    <property type="entry name" value="AMP-bd_C"/>
</dbReference>
<dbReference type="PROSITE" id="PS50075">
    <property type="entry name" value="CARRIER"/>
    <property type="match status" value="1"/>
</dbReference>
<dbReference type="Gene3D" id="1.10.1200.10">
    <property type="entry name" value="ACP-like"/>
    <property type="match status" value="1"/>
</dbReference>
<dbReference type="FunFam" id="3.40.50.980:FF:000001">
    <property type="entry name" value="Non-ribosomal peptide synthetase"/>
    <property type="match status" value="1"/>
</dbReference>
<dbReference type="InterPro" id="IPR036736">
    <property type="entry name" value="ACP-like_sf"/>
</dbReference>
<dbReference type="SUPFAM" id="SSF52777">
    <property type="entry name" value="CoA-dependent acyltransferases"/>
    <property type="match status" value="4"/>
</dbReference>
<evidence type="ECO:0000256" key="1">
    <source>
        <dbReference type="ARBA" id="ARBA00001957"/>
    </source>
</evidence>
<evidence type="ECO:0000256" key="4">
    <source>
        <dbReference type="SAM" id="Coils"/>
    </source>
</evidence>
<evidence type="ECO:0000256" key="2">
    <source>
        <dbReference type="ARBA" id="ARBA00022450"/>
    </source>
</evidence>
<dbReference type="GO" id="GO:0044550">
    <property type="term" value="P:secondary metabolite biosynthetic process"/>
    <property type="evidence" value="ECO:0007669"/>
    <property type="project" value="TreeGrafter"/>
</dbReference>
<dbReference type="Pfam" id="PF13193">
    <property type="entry name" value="AMP-binding_C"/>
    <property type="match status" value="1"/>
</dbReference>
<dbReference type="GO" id="GO:0005737">
    <property type="term" value="C:cytoplasm"/>
    <property type="evidence" value="ECO:0007669"/>
    <property type="project" value="TreeGrafter"/>
</dbReference>
<dbReference type="Pfam" id="PF00501">
    <property type="entry name" value="AMP-binding"/>
    <property type="match status" value="1"/>
</dbReference>
<dbReference type="Gene3D" id="3.30.559.10">
    <property type="entry name" value="Chloramphenicol acetyltransferase-like domain"/>
    <property type="match status" value="2"/>
</dbReference>
<organism evidence="6 7">
    <name type="scientific">Kordia antarctica</name>
    <dbReference type="NCBI Taxonomy" id="1218801"/>
    <lineage>
        <taxon>Bacteria</taxon>
        <taxon>Pseudomonadati</taxon>
        <taxon>Bacteroidota</taxon>
        <taxon>Flavobacteriia</taxon>
        <taxon>Flavobacteriales</taxon>
        <taxon>Flavobacteriaceae</taxon>
        <taxon>Kordia</taxon>
    </lineage>
</organism>
<evidence type="ECO:0000313" key="6">
    <source>
        <dbReference type="EMBL" id="QHI35434.1"/>
    </source>
</evidence>
<name>A0A7L4ZHN3_9FLAO</name>
<dbReference type="OrthoDB" id="9765680at2"/>
<evidence type="ECO:0000259" key="5">
    <source>
        <dbReference type="PROSITE" id="PS50075"/>
    </source>
</evidence>
<dbReference type="GO" id="GO:0003824">
    <property type="term" value="F:catalytic activity"/>
    <property type="evidence" value="ECO:0007669"/>
    <property type="project" value="InterPro"/>
</dbReference>
<dbReference type="InterPro" id="IPR045851">
    <property type="entry name" value="AMP-bd_C_sf"/>
</dbReference>
<dbReference type="InterPro" id="IPR009081">
    <property type="entry name" value="PP-bd_ACP"/>
</dbReference>
<dbReference type="PROSITE" id="PS00012">
    <property type="entry name" value="PHOSPHOPANTETHEINE"/>
    <property type="match status" value="1"/>
</dbReference>
<dbReference type="Gene3D" id="2.30.38.10">
    <property type="entry name" value="Luciferase, Domain 3"/>
    <property type="match status" value="1"/>
</dbReference>
<keyword evidence="3" id="KW-0597">Phosphoprotein</keyword>
<dbReference type="KEGG" id="kan:IMCC3317_07800"/>
<dbReference type="GO" id="GO:0031177">
    <property type="term" value="F:phosphopantetheine binding"/>
    <property type="evidence" value="ECO:0007669"/>
    <property type="project" value="TreeGrafter"/>
</dbReference>
<keyword evidence="7" id="KW-1185">Reference proteome</keyword>
<accession>A0A7L4ZHN3</accession>
<dbReference type="InterPro" id="IPR023213">
    <property type="entry name" value="CAT-like_dom_sf"/>
</dbReference>
<comment type="cofactor">
    <cofactor evidence="1">
        <name>pantetheine 4'-phosphate</name>
        <dbReference type="ChEBI" id="CHEBI:47942"/>
    </cofactor>
</comment>
<dbReference type="InterPro" id="IPR020845">
    <property type="entry name" value="AMP-binding_CS"/>
</dbReference>
<feature type="domain" description="Carrier" evidence="5">
    <location>
        <begin position="951"/>
        <end position="1027"/>
    </location>
</feature>
<dbReference type="Gene3D" id="3.30.300.30">
    <property type="match status" value="1"/>
</dbReference>
<dbReference type="EMBL" id="CP019288">
    <property type="protein sequence ID" value="QHI35434.1"/>
    <property type="molecule type" value="Genomic_DNA"/>
</dbReference>
<sequence length="1480" mass="171710">MRLTLAQQDIYYEYLMYPEAPIHNIGAKINIEGKIDFNTLDAAYHALINQHDSYRSYLVFKGNEVTINIHEKFNSPLEFIDFSNESEAETVAEKFMKEDFQVAFQLNEDTILHRFILIKINETHSYLYSKYHHIITDGWGTSLMFQRFVANYNELIEKSEIETDYPFSYIEYVKSDVEYINSESYAKDANYWKEKFSNLPENVLKKLDPNKDIVKSKREELYIPRSIYNKIIEVSKEKRVSTFHFILGILYVYFSKRYQKESVVIGIPVLNRKSAKFKKTVGLFMGVTPLKIEVDVESTFNELLETIKKQLRADYRHQQFPLGKLISELGLSAEKRKLFNIMLSYEKQDYSNHFKDTKTTVVPMTHEAERVGLAIYIREFDALEDIKIDFDYNTNHFDASSIKQVVTHMNDLIHNVLKDPSQKLLAYNYISSSETQTLLNTYNDTNVPFDLSETTLSKLNTTAKEHLEKVAIKDNFKSFTYQEVINKSNKIASFLQEKLQGNTTPIAVLMDRSSELIITLLAIMKSGRAFIPLDPNFPKERLEYIIKHSKVSTLIATTEMQGMLDTTIEFLNVDTFEKLPENFNELQAISSDKTAYIIYTSGSTGKPKGVEIGHKSLLNFLLSIQQQPGITSNDVLYSVTTQSFDISILEFFLPLIAGATLYVANKEILQDPKSIIKEIEVLRPSIIQATPSFYQMLYNAGWKGNTNLKVLCGGDLLNEMLAEKLLLTNQSLWNMYGPTETTIWSSIKHIKKASQASNIGKPIHNTHFYILDAYNKLLPTHTDGKIYIGGKGLAKGYYLDASLTNEKFITNPFNVDEKIYETGDLGRWNSDGEIEFLGRDDQQVKIRGFRIELGDIETQLNNHSAVEESVVIAKKSAKQNAFLVAYIIAKKEKIDTNEIIRFLQKKLPNYMVPYTIIELHEFPLTFNKKINRKQLEQKENINKKDEKQLQEAQNEMQEIIYSFYQKVLELDENFNITDSFFALGGHSLNAIRLIGHLEETFGYKLSLKELFDKPDIISLSEYLESKDGDEKKRKEILSIAVQPFYPVTFPQYAIWLASIQSEKSIAYNMYGAYVIQGEVDLSIMQQVFEEVIDRYEVLRTNFIEVDGVPYQKIKSTQEVSFEIDRSFLKVAAYEDALKKYLNKEFDLEKDSLIRAAVFHMEDAEDQFVFATHHVIVDGWSLELMIKELTDRYIAIKHNEKLDLPALNYQFKDYVKWQNDFNIENELRNRAFWTTYLKKYTWEPLVPYDKVSSEDKYLGDFYMFNWDKNFLGALKTIAIQNEITLHTLLMASFHIILNKMYNLEDICLGTINSGRTYSGLHNQLGMFVKTLPLRSHVKPETSFLEFAQEMHQNLLSVDEHQDLPEDILNTLRFEAILVLQNETFNYAKVEVTDNLTFKSSPVIAEYNRLPLNIDFAMTDEYLRGSILYDTSKYDKETLDVLTLKHEKLLREIILEIQQPIHAIDIELDLEKEEIIDIDFNF</sequence>
<dbReference type="SUPFAM" id="SSF47336">
    <property type="entry name" value="ACP-like"/>
    <property type="match status" value="1"/>
</dbReference>
<dbReference type="Pfam" id="PF00668">
    <property type="entry name" value="Condensation"/>
    <property type="match status" value="2"/>
</dbReference>
<feature type="coiled-coil region" evidence="4">
    <location>
        <begin position="935"/>
        <end position="962"/>
    </location>
</feature>
<dbReference type="PANTHER" id="PTHR45527:SF1">
    <property type="entry name" value="FATTY ACID SYNTHASE"/>
    <property type="match status" value="1"/>
</dbReference>
<keyword evidence="4" id="KW-0175">Coiled coil</keyword>
<dbReference type="PROSITE" id="PS00455">
    <property type="entry name" value="AMP_BINDING"/>
    <property type="match status" value="1"/>
</dbReference>
<keyword evidence="2" id="KW-0596">Phosphopantetheine</keyword>
<dbReference type="Pfam" id="PF00550">
    <property type="entry name" value="PP-binding"/>
    <property type="match status" value="1"/>
</dbReference>
<evidence type="ECO:0000256" key="3">
    <source>
        <dbReference type="ARBA" id="ARBA00022553"/>
    </source>
</evidence>
<dbReference type="InterPro" id="IPR010071">
    <property type="entry name" value="AA_adenyl_dom"/>
</dbReference>
<dbReference type="NCBIfam" id="TIGR01733">
    <property type="entry name" value="AA-adenyl-dom"/>
    <property type="match status" value="1"/>
</dbReference>
<protein>
    <submittedName>
        <fullName evidence="6">Dimodular nonribosomal peptide synthase</fullName>
    </submittedName>
</protein>
<dbReference type="Gene3D" id="3.30.559.30">
    <property type="entry name" value="Nonribosomal peptide synthetase, condensation domain"/>
    <property type="match status" value="2"/>
</dbReference>
<dbReference type="RefSeq" id="WP_160128176.1">
    <property type="nucleotide sequence ID" value="NZ_CP019288.1"/>
</dbReference>
<proteinExistence type="predicted"/>
<dbReference type="GO" id="GO:0043041">
    <property type="term" value="P:amino acid activation for nonribosomal peptide biosynthetic process"/>
    <property type="evidence" value="ECO:0007669"/>
    <property type="project" value="TreeGrafter"/>
</dbReference>